<feature type="transmembrane region" description="Helical" evidence="1">
    <location>
        <begin position="129"/>
        <end position="148"/>
    </location>
</feature>
<keyword evidence="1" id="KW-0472">Membrane</keyword>
<feature type="transmembrane region" description="Helical" evidence="1">
    <location>
        <begin position="175"/>
        <end position="198"/>
    </location>
</feature>
<dbReference type="EMBL" id="PDNZ01000011">
    <property type="protein sequence ID" value="PWW81040.1"/>
    <property type="molecule type" value="Genomic_DNA"/>
</dbReference>
<name>A0A317T4B7_9CHLB</name>
<feature type="transmembrane region" description="Helical" evidence="1">
    <location>
        <begin position="210"/>
        <end position="237"/>
    </location>
</feature>
<dbReference type="Proteomes" id="UP000246278">
    <property type="component" value="Unassembled WGS sequence"/>
</dbReference>
<keyword evidence="1" id="KW-1133">Transmembrane helix</keyword>
<evidence type="ECO:0000313" key="3">
    <source>
        <dbReference type="Proteomes" id="UP000246278"/>
    </source>
</evidence>
<reference evidence="3" key="1">
    <citation type="submission" date="2017-10" db="EMBL/GenBank/DDBJ databases">
        <authorList>
            <person name="Gaisin V.A."/>
            <person name="Rysina M.S."/>
            <person name="Grouzdev D.S."/>
        </authorList>
    </citation>
    <scope>NUCLEOTIDE SEQUENCE [LARGE SCALE GENOMIC DNA]</scope>
    <source>
        <strain evidence="3">V1</strain>
    </source>
</reference>
<gene>
    <name evidence="2" type="ORF">CR164_12300</name>
</gene>
<evidence type="ECO:0000256" key="1">
    <source>
        <dbReference type="SAM" id="Phobius"/>
    </source>
</evidence>
<proteinExistence type="predicted"/>
<accession>A0A317T4B7</accession>
<feature type="transmembrane region" description="Helical" evidence="1">
    <location>
        <begin position="438"/>
        <end position="457"/>
    </location>
</feature>
<dbReference type="PANTHER" id="PTHR43471">
    <property type="entry name" value="ABC TRANSPORTER PERMEASE"/>
    <property type="match status" value="1"/>
</dbReference>
<protein>
    <submittedName>
        <fullName evidence="2">ABC transporter permease</fullName>
    </submittedName>
</protein>
<sequence>MTWLIVSREIREFYRDGRFLFGAGLIVVLFVTAFLVGFEQRKNVFSEREVAQQLDYDDWINQPERHPHDAAHQGMHVFKPIPPLSFVDPGITNYVGSTQWLQAHRQTEVKFRPAQDATGLQRFGSLTPAWIIQMLGPLLIIILGFNSFSGEREQGTLRQLISLGVPSWKLLVGKAFALFLGALLLLAPLLMLAFWIAFGDVQAGDRYDVLIRLGLLVLGYLVYLGIFIFMVLTVSVLTPASRISLVVLLAVWIAGTILAPRVLVDVARTVYPTPNQVEFNAQLNQELRKEYTEAWKEHFGVEDRWGTDVPLSRWGEALQVDDQAGYNAIDRHFGALWNRYDDQQRLQEFFGFVFPMLSVRSYSMAITATDFSHHRDFAVSAEQHRRLMQNLISSELVEHADGQGEHHFDYKVSKEFWSRIPPFEYAAPSVLFALQRSLNSFAIMCATLLFSFVFALLSSRKLV</sequence>
<dbReference type="GO" id="GO:0140359">
    <property type="term" value="F:ABC-type transporter activity"/>
    <property type="evidence" value="ECO:0007669"/>
    <property type="project" value="InterPro"/>
</dbReference>
<keyword evidence="3" id="KW-1185">Reference proteome</keyword>
<dbReference type="RefSeq" id="WP_110024298.1">
    <property type="nucleotide sequence ID" value="NZ_PDNZ01000011.1"/>
</dbReference>
<dbReference type="OrthoDB" id="184009at2"/>
<dbReference type="Pfam" id="PF12679">
    <property type="entry name" value="ABC2_membrane_2"/>
    <property type="match status" value="1"/>
</dbReference>
<evidence type="ECO:0000313" key="2">
    <source>
        <dbReference type="EMBL" id="PWW81040.1"/>
    </source>
</evidence>
<dbReference type="PANTHER" id="PTHR43471:SF1">
    <property type="entry name" value="ABC TRANSPORTER PERMEASE PROTEIN NOSY-RELATED"/>
    <property type="match status" value="1"/>
</dbReference>
<comment type="caution">
    <text evidence="2">The sequence shown here is derived from an EMBL/GenBank/DDBJ whole genome shotgun (WGS) entry which is preliminary data.</text>
</comment>
<dbReference type="GO" id="GO:0005886">
    <property type="term" value="C:plasma membrane"/>
    <property type="evidence" value="ECO:0007669"/>
    <property type="project" value="UniProtKB-SubCell"/>
</dbReference>
<organism evidence="2 3">
    <name type="scientific">Prosthecochloris marina</name>
    <dbReference type="NCBI Taxonomy" id="2017681"/>
    <lineage>
        <taxon>Bacteria</taxon>
        <taxon>Pseudomonadati</taxon>
        <taxon>Chlorobiota</taxon>
        <taxon>Chlorobiia</taxon>
        <taxon>Chlorobiales</taxon>
        <taxon>Chlorobiaceae</taxon>
        <taxon>Prosthecochloris</taxon>
    </lineage>
</organism>
<feature type="transmembrane region" description="Helical" evidence="1">
    <location>
        <begin position="243"/>
        <end position="264"/>
    </location>
</feature>
<keyword evidence="1" id="KW-0812">Transmembrane</keyword>
<feature type="transmembrane region" description="Helical" evidence="1">
    <location>
        <begin position="20"/>
        <end position="38"/>
    </location>
</feature>
<dbReference type="AlphaFoldDB" id="A0A317T4B7"/>